<protein>
    <submittedName>
        <fullName evidence="1">Uncharacterized protein</fullName>
    </submittedName>
</protein>
<reference evidence="1 2" key="1">
    <citation type="journal article" date="2013" name="Stand. Genomic Sci.">
        <title>Complete genome sequence of Dehalobacter restrictus PER-K23(T.).</title>
        <authorList>
            <person name="Kruse T."/>
            <person name="Maillard J."/>
            <person name="Goodwin L."/>
            <person name="Woyke T."/>
            <person name="Teshima H."/>
            <person name="Bruce D."/>
            <person name="Detter C."/>
            <person name="Tapia R."/>
            <person name="Han C."/>
            <person name="Huntemann M."/>
            <person name="Wei C.L."/>
            <person name="Han J."/>
            <person name="Chen A."/>
            <person name="Kyrpides N."/>
            <person name="Szeto E."/>
            <person name="Markowitz V."/>
            <person name="Ivanova N."/>
            <person name="Pagani I."/>
            <person name="Pati A."/>
            <person name="Pitluck S."/>
            <person name="Nolan M."/>
            <person name="Holliger C."/>
            <person name="Smidt H."/>
        </authorList>
    </citation>
    <scope>NUCLEOTIDE SEQUENCE [LARGE SCALE GENOMIC DNA]</scope>
    <source>
        <strain evidence="2">DSM 9455</strain>
    </source>
</reference>
<name>A0ABN4BVN3_DEHRP</name>
<evidence type="ECO:0000313" key="1">
    <source>
        <dbReference type="EMBL" id="AHF11279.1"/>
    </source>
</evidence>
<proteinExistence type="predicted"/>
<organism evidence="1 2">
    <name type="scientific">Dehalobacter restrictus (strain DSM 9455 / PER-K23)</name>
    <dbReference type="NCBI Taxonomy" id="871738"/>
    <lineage>
        <taxon>Bacteria</taxon>
        <taxon>Bacillati</taxon>
        <taxon>Bacillota</taxon>
        <taxon>Clostridia</taxon>
        <taxon>Eubacteriales</taxon>
        <taxon>Desulfitobacteriaceae</taxon>
        <taxon>Dehalobacter</taxon>
    </lineage>
</organism>
<sequence>MADDDKQAAYGLAANDAFLLIWAILSPPYY</sequence>
<accession>A0ABN4BVN3</accession>
<dbReference type="EMBL" id="CP007033">
    <property type="protein sequence ID" value="AHF11279.1"/>
    <property type="molecule type" value="Genomic_DNA"/>
</dbReference>
<evidence type="ECO:0000313" key="2">
    <source>
        <dbReference type="Proteomes" id="UP000018934"/>
    </source>
</evidence>
<keyword evidence="2" id="KW-1185">Reference proteome</keyword>
<dbReference type="Proteomes" id="UP000018934">
    <property type="component" value="Chromosome"/>
</dbReference>
<gene>
    <name evidence="1" type="ORF">DEHRE_03855</name>
</gene>